<gene>
    <name evidence="2" type="ORF">GEU84_019615</name>
</gene>
<proteinExistence type="predicted"/>
<evidence type="ECO:0000313" key="3">
    <source>
        <dbReference type="Proteomes" id="UP000484076"/>
    </source>
</evidence>
<keyword evidence="3" id="KW-1185">Reference proteome</keyword>
<feature type="compositionally biased region" description="Low complexity" evidence="1">
    <location>
        <begin position="49"/>
        <end position="67"/>
    </location>
</feature>
<organism evidence="2 3">
    <name type="scientific">Fertoeibacter niger</name>
    <dbReference type="NCBI Taxonomy" id="2656921"/>
    <lineage>
        <taxon>Bacteria</taxon>
        <taxon>Pseudomonadati</taxon>
        <taxon>Pseudomonadota</taxon>
        <taxon>Alphaproteobacteria</taxon>
        <taxon>Rhodobacterales</taxon>
        <taxon>Paracoccaceae</taxon>
        <taxon>Fertoeibacter</taxon>
    </lineage>
</organism>
<reference evidence="2" key="1">
    <citation type="submission" date="2020-05" db="EMBL/GenBank/DDBJ databases">
        <title>Fertoebacter nigrum gen. nov., sp. nov., a new member of the family Rhodobacteraceae.</title>
        <authorList>
            <person name="Szuroczki S."/>
            <person name="Abbaszade G."/>
            <person name="Buni D."/>
            <person name="Schumann P."/>
            <person name="Toth E."/>
        </authorList>
    </citation>
    <scope>NUCLEOTIDE SEQUENCE</scope>
    <source>
        <strain evidence="2">RG-N-1a</strain>
    </source>
</reference>
<evidence type="ECO:0000313" key="2">
    <source>
        <dbReference type="EMBL" id="NUB46604.1"/>
    </source>
</evidence>
<accession>A0A8X8H560</accession>
<protein>
    <submittedName>
        <fullName evidence="2">Uncharacterized protein</fullName>
    </submittedName>
</protein>
<sequence>MRRKPGEPLGGDAPGAKPPAGRDAELLRREARLKAALKANMARRKAQARARASAERTGGADATGAGPDAHDAADRGTGETAPGGSADSGPGEGAAD</sequence>
<feature type="compositionally biased region" description="Basic and acidic residues" evidence="1">
    <location>
        <begin position="68"/>
        <end position="77"/>
    </location>
</feature>
<name>A0A8X8H560_9RHOB</name>
<dbReference type="RefSeq" id="WP_152828615.1">
    <property type="nucleotide sequence ID" value="NZ_WHUT02000017.1"/>
</dbReference>
<dbReference type="AlphaFoldDB" id="A0A8X8H560"/>
<feature type="region of interest" description="Disordered" evidence="1">
    <location>
        <begin position="1"/>
        <end position="96"/>
    </location>
</feature>
<dbReference type="EMBL" id="WHUT02000017">
    <property type="protein sequence ID" value="NUB46604.1"/>
    <property type="molecule type" value="Genomic_DNA"/>
</dbReference>
<feature type="compositionally biased region" description="Basic and acidic residues" evidence="1">
    <location>
        <begin position="20"/>
        <end position="33"/>
    </location>
</feature>
<comment type="caution">
    <text evidence="2">The sequence shown here is derived from an EMBL/GenBank/DDBJ whole genome shotgun (WGS) entry which is preliminary data.</text>
</comment>
<evidence type="ECO:0000256" key="1">
    <source>
        <dbReference type="SAM" id="MobiDB-lite"/>
    </source>
</evidence>
<dbReference type="Proteomes" id="UP000484076">
    <property type="component" value="Unassembled WGS sequence"/>
</dbReference>